<dbReference type="EMBL" id="JAANIU010005223">
    <property type="protein sequence ID" value="KAG1549044.1"/>
    <property type="molecule type" value="Genomic_DNA"/>
</dbReference>
<protein>
    <recommendedName>
        <fullName evidence="6">Sulfatase-modifying factor enzyme domain-containing protein</fullName>
    </recommendedName>
</protein>
<keyword evidence="5" id="KW-1185">Reference proteome</keyword>
<dbReference type="GO" id="GO:0003677">
    <property type="term" value="F:DNA binding"/>
    <property type="evidence" value="ECO:0007669"/>
    <property type="project" value="InterPro"/>
</dbReference>
<dbReference type="InterPro" id="IPR016187">
    <property type="entry name" value="CTDL_fold"/>
</dbReference>
<dbReference type="AlphaFoldDB" id="A0A9P6YIU8"/>
<dbReference type="InterPro" id="IPR027444">
    <property type="entry name" value="H-NS_C_dom"/>
</dbReference>
<dbReference type="Pfam" id="PF00816">
    <property type="entry name" value="Histone_HNS"/>
    <property type="match status" value="1"/>
</dbReference>
<keyword evidence="1" id="KW-0472">Membrane</keyword>
<organism evidence="4 5">
    <name type="scientific">Rhizopus delemar</name>
    <dbReference type="NCBI Taxonomy" id="936053"/>
    <lineage>
        <taxon>Eukaryota</taxon>
        <taxon>Fungi</taxon>
        <taxon>Fungi incertae sedis</taxon>
        <taxon>Mucoromycota</taxon>
        <taxon>Mucoromycotina</taxon>
        <taxon>Mucoromycetes</taxon>
        <taxon>Mucorales</taxon>
        <taxon>Mucorineae</taxon>
        <taxon>Rhizopodaceae</taxon>
        <taxon>Rhizopus</taxon>
    </lineage>
</organism>
<dbReference type="Pfam" id="PF03781">
    <property type="entry name" value="FGE-sulfatase"/>
    <property type="match status" value="1"/>
</dbReference>
<sequence length="268" mass="29445">MRQKIKEYGIKPDHLFGPDLSDLVRYRHPETGQTWNGIGRPPNWIRGKDRHAFSSPSAFAECIPIQRDKQVVIPKRRRTGAPFRFHSSTEGHVKQQQKVGLMIAGVLGGASALGAYVAGVSLAPKPAAVVAKLGDGKQGPAGMAWIPPAEFLMGNNHKLSQPNELPPHSVRVSGFWMDTHDVTNAEFRRFVEATGYVTTAEQKPKWEDLKVQLPPGTPRPDDSLLVPGAMVFVGSESEVSLRDYTRWWRCVPGASLVRGRAGLRKVGG</sequence>
<keyword evidence="1" id="KW-1133">Transmembrane helix</keyword>
<dbReference type="SUPFAM" id="SSF56436">
    <property type="entry name" value="C-type lectin-like"/>
    <property type="match status" value="1"/>
</dbReference>
<dbReference type="InterPro" id="IPR042095">
    <property type="entry name" value="SUMF_sf"/>
</dbReference>
<dbReference type="PANTHER" id="PTHR23150">
    <property type="entry name" value="SULFATASE MODIFYING FACTOR 1, 2"/>
    <property type="match status" value="1"/>
</dbReference>
<comment type="caution">
    <text evidence="4">The sequence shown here is derived from an EMBL/GenBank/DDBJ whole genome shotgun (WGS) entry which is preliminary data.</text>
</comment>
<evidence type="ECO:0000313" key="4">
    <source>
        <dbReference type="EMBL" id="KAG1549044.1"/>
    </source>
</evidence>
<evidence type="ECO:0000313" key="5">
    <source>
        <dbReference type="Proteomes" id="UP000740926"/>
    </source>
</evidence>
<evidence type="ECO:0000259" key="2">
    <source>
        <dbReference type="Pfam" id="PF00816"/>
    </source>
</evidence>
<feature type="transmembrane region" description="Helical" evidence="1">
    <location>
        <begin position="99"/>
        <end position="119"/>
    </location>
</feature>
<evidence type="ECO:0000259" key="3">
    <source>
        <dbReference type="Pfam" id="PF03781"/>
    </source>
</evidence>
<gene>
    <name evidence="4" type="ORF">G6F50_013393</name>
</gene>
<keyword evidence="1" id="KW-0812">Transmembrane</keyword>
<proteinExistence type="predicted"/>
<dbReference type="Gene3D" id="4.10.430.30">
    <property type="match status" value="1"/>
</dbReference>
<feature type="domain" description="Sulfatase-modifying factor enzyme-like" evidence="3">
    <location>
        <begin position="142"/>
        <end position="254"/>
    </location>
</feature>
<dbReference type="InterPro" id="IPR051043">
    <property type="entry name" value="Sulfatase_Mod_Factor_Kinase"/>
</dbReference>
<dbReference type="SUPFAM" id="SSF81273">
    <property type="entry name" value="H-NS histone-like proteins"/>
    <property type="match status" value="1"/>
</dbReference>
<reference evidence="4 5" key="1">
    <citation type="journal article" date="2020" name="Microb. Genom.">
        <title>Genetic diversity of clinical and environmental Mucorales isolates obtained from an investigation of mucormycosis cases among solid organ transplant recipients.</title>
        <authorList>
            <person name="Nguyen M.H."/>
            <person name="Kaul D."/>
            <person name="Muto C."/>
            <person name="Cheng S.J."/>
            <person name="Richter R.A."/>
            <person name="Bruno V.M."/>
            <person name="Liu G."/>
            <person name="Beyhan S."/>
            <person name="Sundermann A.J."/>
            <person name="Mounaud S."/>
            <person name="Pasculle A.W."/>
            <person name="Nierman W.C."/>
            <person name="Driscoll E."/>
            <person name="Cumbie R."/>
            <person name="Clancy C.J."/>
            <person name="Dupont C.L."/>
        </authorList>
    </citation>
    <scope>NUCLEOTIDE SEQUENCE [LARGE SCALE GENOMIC DNA]</scope>
    <source>
        <strain evidence="4 5">GL24</strain>
    </source>
</reference>
<dbReference type="InterPro" id="IPR005532">
    <property type="entry name" value="SUMF_dom"/>
</dbReference>
<evidence type="ECO:0008006" key="6">
    <source>
        <dbReference type="Google" id="ProtNLM"/>
    </source>
</evidence>
<dbReference type="GO" id="GO:0120147">
    <property type="term" value="F:formylglycine-generating oxidase activity"/>
    <property type="evidence" value="ECO:0007669"/>
    <property type="project" value="TreeGrafter"/>
</dbReference>
<dbReference type="Proteomes" id="UP000740926">
    <property type="component" value="Unassembled WGS sequence"/>
</dbReference>
<dbReference type="PANTHER" id="PTHR23150:SF19">
    <property type="entry name" value="FORMYLGLYCINE-GENERATING ENZYME"/>
    <property type="match status" value="1"/>
</dbReference>
<feature type="domain" description="DNA-binding protein H-NS-like C-terminal" evidence="2">
    <location>
        <begin position="25"/>
        <end position="53"/>
    </location>
</feature>
<accession>A0A9P6YIU8</accession>
<dbReference type="Gene3D" id="3.90.1580.10">
    <property type="entry name" value="paralog of FGE (formylglycine-generating enzyme)"/>
    <property type="match status" value="1"/>
</dbReference>
<evidence type="ECO:0000256" key="1">
    <source>
        <dbReference type="SAM" id="Phobius"/>
    </source>
</evidence>
<name>A0A9P6YIU8_9FUNG</name>